<evidence type="ECO:0000313" key="1">
    <source>
        <dbReference type="EMBL" id="MFH6601920.1"/>
    </source>
</evidence>
<evidence type="ECO:0000313" key="2">
    <source>
        <dbReference type="Proteomes" id="UP001595191"/>
    </source>
</evidence>
<organism evidence="1 2">
    <name type="scientific">Meishania litoralis</name>
    <dbReference type="NCBI Taxonomy" id="3434685"/>
    <lineage>
        <taxon>Bacteria</taxon>
        <taxon>Pseudomonadati</taxon>
        <taxon>Bacteroidota</taxon>
        <taxon>Flavobacteriia</taxon>
        <taxon>Flavobacteriales</taxon>
        <taxon>Flavobacteriaceae</taxon>
        <taxon>Meishania</taxon>
    </lineage>
</organism>
<sequence>MTTAQFQEFSKRIDQLTLEHKPTFGKMSTGQMVCHCTDQLRLAFGSLRPDEDYIRIDPKKVRALALSGKTVPTPKGLDQVKGGGTKPTTLENDKLLLKAHLQELVNLPEDYAFAPHPYFGPFDKKRWTNLTIYHLNHHLAQFNV</sequence>
<accession>A0ACC7LEZ9</accession>
<gene>
    <name evidence="1" type="ORF">ACEZ3G_00415</name>
</gene>
<comment type="caution">
    <text evidence="1">The sequence shown here is derived from an EMBL/GenBank/DDBJ whole genome shotgun (WGS) entry which is preliminary data.</text>
</comment>
<dbReference type="EMBL" id="JBHFPV010000001">
    <property type="protein sequence ID" value="MFH6601920.1"/>
    <property type="molecule type" value="Genomic_DNA"/>
</dbReference>
<dbReference type="Proteomes" id="UP001595191">
    <property type="component" value="Unassembled WGS sequence"/>
</dbReference>
<proteinExistence type="predicted"/>
<name>A0ACC7LEZ9_9FLAO</name>
<protein>
    <submittedName>
        <fullName evidence="1">DinB family protein</fullName>
    </submittedName>
</protein>
<keyword evidence="2" id="KW-1185">Reference proteome</keyword>
<reference evidence="1" key="1">
    <citation type="submission" date="2024-09" db="EMBL/GenBank/DDBJ databases">
        <authorList>
            <person name="Liu J."/>
        </authorList>
    </citation>
    <scope>NUCLEOTIDE SEQUENCE</scope>
    <source>
        <strain evidence="1">NBU2967</strain>
    </source>
</reference>